<evidence type="ECO:0000313" key="2">
    <source>
        <dbReference type="EMBL" id="GFN02246.1"/>
    </source>
</evidence>
<gene>
    <name evidence="2" type="ORF">Smic_08020</name>
</gene>
<evidence type="ECO:0000256" key="1">
    <source>
        <dbReference type="SAM" id="MobiDB-lite"/>
    </source>
</evidence>
<sequence length="72" mass="7524">MAKTAWDTSHIHIEVNDQNEGQIRARITGNATSCGCPAFSAMGTIGHRRVASRGFGGISGSRGGRAAGRVVR</sequence>
<dbReference type="AlphaFoldDB" id="A0A7J0CIF2"/>
<feature type="compositionally biased region" description="Gly residues" evidence="1">
    <location>
        <begin position="54"/>
        <end position="66"/>
    </location>
</feature>
<proteinExistence type="predicted"/>
<evidence type="ECO:0000313" key="3">
    <source>
        <dbReference type="Proteomes" id="UP000498740"/>
    </source>
</evidence>
<protein>
    <submittedName>
        <fullName evidence="2">Uncharacterized protein</fullName>
    </submittedName>
</protein>
<feature type="region of interest" description="Disordered" evidence="1">
    <location>
        <begin position="52"/>
        <end position="72"/>
    </location>
</feature>
<organism evidence="2 3">
    <name type="scientific">Streptomyces microflavus</name>
    <name type="common">Streptomyces lipmanii</name>
    <dbReference type="NCBI Taxonomy" id="1919"/>
    <lineage>
        <taxon>Bacteria</taxon>
        <taxon>Bacillati</taxon>
        <taxon>Actinomycetota</taxon>
        <taxon>Actinomycetes</taxon>
        <taxon>Kitasatosporales</taxon>
        <taxon>Streptomycetaceae</taxon>
        <taxon>Streptomyces</taxon>
    </lineage>
</organism>
<dbReference type="Proteomes" id="UP000498740">
    <property type="component" value="Unassembled WGS sequence"/>
</dbReference>
<comment type="caution">
    <text evidence="2">The sequence shown here is derived from an EMBL/GenBank/DDBJ whole genome shotgun (WGS) entry which is preliminary data.</text>
</comment>
<accession>A0A7J0CIF2</accession>
<reference evidence="2 3" key="1">
    <citation type="submission" date="2020-05" db="EMBL/GenBank/DDBJ databases">
        <title>Whole genome shotgun sequence of Streptomyces microflavus NBRC 13062.</title>
        <authorList>
            <person name="Komaki H."/>
            <person name="Tamura T."/>
        </authorList>
    </citation>
    <scope>NUCLEOTIDE SEQUENCE [LARGE SCALE GENOMIC DNA]</scope>
    <source>
        <strain evidence="2 3">NBRC 13062</strain>
    </source>
</reference>
<name>A0A7J0CIF2_STRMI</name>
<dbReference type="EMBL" id="BLWD01000001">
    <property type="protein sequence ID" value="GFN02246.1"/>
    <property type="molecule type" value="Genomic_DNA"/>
</dbReference>